<name>A0AA37BHI9_9ACTN</name>
<comment type="caution">
    <text evidence="2">The sequence shown here is derived from an EMBL/GenBank/DDBJ whole genome shotgun (WGS) entry which is preliminary data.</text>
</comment>
<accession>A0AA37BHI9</accession>
<gene>
    <name evidence="2" type="ORF">GCM10010126_34330</name>
</gene>
<dbReference type="EMBL" id="BMQD01000010">
    <property type="protein sequence ID" value="GGK72024.1"/>
    <property type="molecule type" value="Genomic_DNA"/>
</dbReference>
<feature type="compositionally biased region" description="Polar residues" evidence="1">
    <location>
        <begin position="81"/>
        <end position="94"/>
    </location>
</feature>
<dbReference type="RefSeq" id="WP_191895645.1">
    <property type="nucleotide sequence ID" value="NZ_BMQD01000010.1"/>
</dbReference>
<evidence type="ECO:0000313" key="3">
    <source>
        <dbReference type="Proteomes" id="UP000627984"/>
    </source>
</evidence>
<proteinExistence type="predicted"/>
<reference evidence="2" key="2">
    <citation type="submission" date="2022-09" db="EMBL/GenBank/DDBJ databases">
        <authorList>
            <person name="Sun Q."/>
            <person name="Ohkuma M."/>
        </authorList>
    </citation>
    <scope>NUCLEOTIDE SEQUENCE</scope>
    <source>
        <strain evidence="2">JCM 3093</strain>
    </source>
</reference>
<protein>
    <recommendedName>
        <fullName evidence="4">Septum formation initiator</fullName>
    </recommendedName>
</protein>
<feature type="compositionally biased region" description="Low complexity" evidence="1">
    <location>
        <begin position="95"/>
        <end position="114"/>
    </location>
</feature>
<reference evidence="2" key="1">
    <citation type="journal article" date="2014" name="Int. J. Syst. Evol. Microbiol.">
        <title>Complete genome sequence of Corynebacterium casei LMG S-19264T (=DSM 44701T), isolated from a smear-ripened cheese.</title>
        <authorList>
            <consortium name="US DOE Joint Genome Institute (JGI-PGF)"/>
            <person name="Walter F."/>
            <person name="Albersmeier A."/>
            <person name="Kalinowski J."/>
            <person name="Ruckert C."/>
        </authorList>
    </citation>
    <scope>NUCLEOTIDE SEQUENCE</scope>
    <source>
        <strain evidence="2">JCM 3093</strain>
    </source>
</reference>
<sequence>MRSRLPLVMAGWLVTGALATGAGVAAVTFLGEPLTASAHRPLSSAEVEEALARALPPETVPSAAAGPDAAVPSGGAGPEPGSTSAPETGSTPSDTSSAPVTGSTPSGTPSATPVGDASAPPATGPGNGRSRAITTAGGNVIARCDGGLVVLRAWSPAQGFQVDDVERGPAARARVEFESDEADVKVEVRCGAGGLPAHRVHD</sequence>
<feature type="region of interest" description="Disordered" evidence="1">
    <location>
        <begin position="59"/>
        <end position="131"/>
    </location>
</feature>
<dbReference type="Proteomes" id="UP000627984">
    <property type="component" value="Unassembled WGS sequence"/>
</dbReference>
<organism evidence="2 3">
    <name type="scientific">Planomonospora parontospora</name>
    <dbReference type="NCBI Taxonomy" id="58119"/>
    <lineage>
        <taxon>Bacteria</taxon>
        <taxon>Bacillati</taxon>
        <taxon>Actinomycetota</taxon>
        <taxon>Actinomycetes</taxon>
        <taxon>Streptosporangiales</taxon>
        <taxon>Streptosporangiaceae</taxon>
        <taxon>Planomonospora</taxon>
    </lineage>
</organism>
<evidence type="ECO:0008006" key="4">
    <source>
        <dbReference type="Google" id="ProtNLM"/>
    </source>
</evidence>
<evidence type="ECO:0000313" key="2">
    <source>
        <dbReference type="EMBL" id="GGK72024.1"/>
    </source>
</evidence>
<evidence type="ECO:0000256" key="1">
    <source>
        <dbReference type="SAM" id="MobiDB-lite"/>
    </source>
</evidence>
<dbReference type="AlphaFoldDB" id="A0AA37BHI9"/>